<name>A0A1I0HKS8_9BACI</name>
<sequence>MNNKITKEKVYEVAKRYGLDVEISQSPGLYVNDEKVELDTLFVDYYQHNSADNKIEISINVTVNKEKSKIKFKHVTNDFVTDGFGAA</sequence>
<keyword evidence="2" id="KW-1185">Reference proteome</keyword>
<organism evidence="1 2">
    <name type="scientific">Oceanobacillus limi</name>
    <dbReference type="NCBI Taxonomy" id="930131"/>
    <lineage>
        <taxon>Bacteria</taxon>
        <taxon>Bacillati</taxon>
        <taxon>Bacillota</taxon>
        <taxon>Bacilli</taxon>
        <taxon>Bacillales</taxon>
        <taxon>Bacillaceae</taxon>
        <taxon>Oceanobacillus</taxon>
    </lineage>
</organism>
<reference evidence="1 2" key="1">
    <citation type="submission" date="2016-10" db="EMBL/GenBank/DDBJ databases">
        <authorList>
            <person name="de Groot N.N."/>
        </authorList>
    </citation>
    <scope>NUCLEOTIDE SEQUENCE [LARGE SCALE GENOMIC DNA]</scope>
    <source>
        <strain evidence="1 2">IBRC-M 10780</strain>
    </source>
</reference>
<accession>A0A1I0HKS8</accession>
<dbReference type="EMBL" id="FOHE01000036">
    <property type="protein sequence ID" value="SET83697.1"/>
    <property type="molecule type" value="Genomic_DNA"/>
</dbReference>
<gene>
    <name evidence="1" type="ORF">SAMN05216389_1369</name>
</gene>
<protein>
    <submittedName>
        <fullName evidence="1">Uncharacterized protein</fullName>
    </submittedName>
</protein>
<dbReference type="OrthoDB" id="9955070at2"/>
<dbReference type="Proteomes" id="UP000198618">
    <property type="component" value="Unassembled WGS sequence"/>
</dbReference>
<dbReference type="AlphaFoldDB" id="A0A1I0HKS8"/>
<proteinExistence type="predicted"/>
<evidence type="ECO:0000313" key="2">
    <source>
        <dbReference type="Proteomes" id="UP000198618"/>
    </source>
</evidence>
<dbReference type="RefSeq" id="WP_090873080.1">
    <property type="nucleotide sequence ID" value="NZ_FOHE01000036.1"/>
</dbReference>
<evidence type="ECO:0000313" key="1">
    <source>
        <dbReference type="EMBL" id="SET83697.1"/>
    </source>
</evidence>
<dbReference type="STRING" id="930131.SAMN05216389_1369"/>